<evidence type="ECO:0000256" key="2">
    <source>
        <dbReference type="ARBA" id="ARBA00023180"/>
    </source>
</evidence>
<reference evidence="4 5" key="1">
    <citation type="journal article" date="2017" name="Nat. Commun.">
        <title>In situ click chemistry generation of cyclooxygenase-2 inhibitors.</title>
        <authorList>
            <person name="Bhardwaj A."/>
            <person name="Kaur J."/>
            <person name="Wuest M."/>
            <person name="Wuest F."/>
        </authorList>
    </citation>
    <scope>NUCLEOTIDE SEQUENCE [LARGE SCALE GENOMIC DNA]</scope>
    <source>
        <strain evidence="4">S2_012_000_R3_94</strain>
    </source>
</reference>
<sequence length="307" mass="35385">MCGRHEHIRIRACPFLEGCRSMTRPNAIGIGAQKCASSFIHAVLGSHPQADVATDKELDFFSYYFDHGYRWYETHFEGMNCDIRFEASPSYFHDPRAPQRVHDFDPGMRIVCLLRDPVERAFSNHLHELIKGHIPASTSFEDGLANNPSYTEQGMYADHLHRWFSCFDKDQILVLLAEDVRRDTAAQAARVYEFLGIEQDFSTNLLSERRNVSDRARFGWLRATLRAQGQAMRRMGLEEQLAALKKVTPFRQLLKMNSVDVRDEIPPMRAETRQRLTETFADQIIETENLSGRDLSLWPSHPDHGTQ</sequence>
<dbReference type="InterPro" id="IPR000863">
    <property type="entry name" value="Sulfotransferase_dom"/>
</dbReference>
<evidence type="ECO:0000256" key="1">
    <source>
        <dbReference type="ARBA" id="ARBA00022679"/>
    </source>
</evidence>
<dbReference type="AlphaFoldDB" id="A0A533IDW0"/>
<dbReference type="PANTHER" id="PTHR10605:SF56">
    <property type="entry name" value="BIFUNCTIONAL HEPARAN SULFATE N-DEACETYLASE_N-SULFOTRANSFERASE"/>
    <property type="match status" value="1"/>
</dbReference>
<dbReference type="Pfam" id="PF00685">
    <property type="entry name" value="Sulfotransfer_1"/>
    <property type="match status" value="1"/>
</dbReference>
<evidence type="ECO:0000313" key="4">
    <source>
        <dbReference type="EMBL" id="TKW68814.1"/>
    </source>
</evidence>
<dbReference type="PANTHER" id="PTHR10605">
    <property type="entry name" value="HEPARAN SULFATE SULFOTRANSFERASE"/>
    <property type="match status" value="1"/>
</dbReference>
<protein>
    <submittedName>
        <fullName evidence="4">Sulfotransferase domain-containing protein</fullName>
    </submittedName>
</protein>
<dbReference type="Gene3D" id="3.40.50.300">
    <property type="entry name" value="P-loop containing nucleotide triphosphate hydrolases"/>
    <property type="match status" value="1"/>
</dbReference>
<name>A0A533IDW0_PARDE</name>
<evidence type="ECO:0000259" key="3">
    <source>
        <dbReference type="Pfam" id="PF00685"/>
    </source>
</evidence>
<feature type="domain" description="Sulfotransferase" evidence="3">
    <location>
        <begin position="30"/>
        <end position="198"/>
    </location>
</feature>
<dbReference type="SUPFAM" id="SSF52540">
    <property type="entry name" value="P-loop containing nucleoside triphosphate hydrolases"/>
    <property type="match status" value="1"/>
</dbReference>
<dbReference type="InterPro" id="IPR037359">
    <property type="entry name" value="NST/OST"/>
</dbReference>
<dbReference type="EMBL" id="VAFL01000001">
    <property type="protein sequence ID" value="TKW68814.1"/>
    <property type="molecule type" value="Genomic_DNA"/>
</dbReference>
<accession>A0A533IDW0</accession>
<proteinExistence type="predicted"/>
<evidence type="ECO:0000313" key="5">
    <source>
        <dbReference type="Proteomes" id="UP000315344"/>
    </source>
</evidence>
<organism evidence="4 5">
    <name type="scientific">Paracoccus denitrificans</name>
    <dbReference type="NCBI Taxonomy" id="266"/>
    <lineage>
        <taxon>Bacteria</taxon>
        <taxon>Pseudomonadati</taxon>
        <taxon>Pseudomonadota</taxon>
        <taxon>Alphaproteobacteria</taxon>
        <taxon>Rhodobacterales</taxon>
        <taxon>Paracoccaceae</taxon>
        <taxon>Paracoccus</taxon>
    </lineage>
</organism>
<dbReference type="GO" id="GO:0008146">
    <property type="term" value="F:sulfotransferase activity"/>
    <property type="evidence" value="ECO:0007669"/>
    <property type="project" value="InterPro"/>
</dbReference>
<gene>
    <name evidence="4" type="ORF">DI616_02135</name>
</gene>
<dbReference type="Proteomes" id="UP000315344">
    <property type="component" value="Unassembled WGS sequence"/>
</dbReference>
<comment type="caution">
    <text evidence="4">The sequence shown here is derived from an EMBL/GenBank/DDBJ whole genome shotgun (WGS) entry which is preliminary data.</text>
</comment>
<keyword evidence="1 4" id="KW-0808">Transferase</keyword>
<keyword evidence="2" id="KW-0325">Glycoprotein</keyword>
<dbReference type="InterPro" id="IPR027417">
    <property type="entry name" value="P-loop_NTPase"/>
</dbReference>